<dbReference type="InterPro" id="IPR016186">
    <property type="entry name" value="C-type_lectin-like/link_sf"/>
</dbReference>
<feature type="domain" description="C-type lectin" evidence="3">
    <location>
        <begin position="139"/>
        <end position="220"/>
    </location>
</feature>
<dbReference type="GO" id="GO:0005886">
    <property type="term" value="C:plasma membrane"/>
    <property type="evidence" value="ECO:0007669"/>
    <property type="project" value="UniProtKB-SubCell"/>
</dbReference>
<keyword evidence="5" id="KW-1185">Reference proteome</keyword>
<dbReference type="PANTHER" id="PTHR45710:SF8">
    <property type="entry name" value="RERATING FAMILY MEMBER 4"/>
    <property type="match status" value="1"/>
</dbReference>
<comment type="subcellular location">
    <subcellularLocation>
        <location evidence="1">Cell membrane</location>
        <topology evidence="1">Single-pass type II membrane protein</topology>
    </subcellularLocation>
</comment>
<accession>A0A8C9X7I7</accession>
<dbReference type="Pfam" id="PF00059">
    <property type="entry name" value="Lectin_C"/>
    <property type="match status" value="1"/>
</dbReference>
<evidence type="ECO:0000313" key="5">
    <source>
        <dbReference type="Proteomes" id="UP000694568"/>
    </source>
</evidence>
<dbReference type="Proteomes" id="UP000694568">
    <property type="component" value="Unplaced"/>
</dbReference>
<evidence type="ECO:0000259" key="3">
    <source>
        <dbReference type="PROSITE" id="PS50041"/>
    </source>
</evidence>
<dbReference type="AlphaFoldDB" id="A0A8C9X7I7"/>
<dbReference type="InterPro" id="IPR050828">
    <property type="entry name" value="C-type_lectin/matrix_domain"/>
</dbReference>
<dbReference type="GeneTree" id="ENSGT00940000177209"/>
<organism evidence="4 5">
    <name type="scientific">Sander lucioperca</name>
    <name type="common">Pike-perch</name>
    <name type="synonym">Perca lucioperca</name>
    <dbReference type="NCBI Taxonomy" id="283035"/>
    <lineage>
        <taxon>Eukaryota</taxon>
        <taxon>Metazoa</taxon>
        <taxon>Chordata</taxon>
        <taxon>Craniata</taxon>
        <taxon>Vertebrata</taxon>
        <taxon>Euteleostomi</taxon>
        <taxon>Actinopterygii</taxon>
        <taxon>Neopterygii</taxon>
        <taxon>Teleostei</taxon>
        <taxon>Neoteleostei</taxon>
        <taxon>Acanthomorphata</taxon>
        <taxon>Eupercaria</taxon>
        <taxon>Perciformes</taxon>
        <taxon>Percoidei</taxon>
        <taxon>Percidae</taxon>
        <taxon>Luciopercinae</taxon>
        <taxon>Sander</taxon>
    </lineage>
</organism>
<feature type="coiled-coil region" evidence="2">
    <location>
        <begin position="42"/>
        <end position="74"/>
    </location>
</feature>
<proteinExistence type="predicted"/>
<dbReference type="SUPFAM" id="SSF56436">
    <property type="entry name" value="C-type lectin-like"/>
    <property type="match status" value="1"/>
</dbReference>
<dbReference type="Ensembl" id="ENSSLUT00000006563.1">
    <property type="protein sequence ID" value="ENSSLUP00000006402.1"/>
    <property type="gene ID" value="ENSSLUG00000002799.1"/>
</dbReference>
<protein>
    <recommendedName>
        <fullName evidence="3">C-type lectin domain-containing protein</fullName>
    </recommendedName>
</protein>
<dbReference type="InterPro" id="IPR001304">
    <property type="entry name" value="C-type_lectin-like"/>
</dbReference>
<sequence length="244" mass="28130">MENQVLKRLLNSIYRNSTLLGNEYDNNFTLLSAENTQLSVLLKNTLQENTQLKKTQLQVENKELNLVLKSTLEENGQLKLRLSESLHIITLAYAESNQLRLLLNNEQKTSLQLQEKNKLQFCKNDTLQCSRCMSGWTEHASRCFLLSKEIKKWEFGRRDCLDMGGDLAVVLNAEDQAFLTNMTFQYVRQNPTVDFHSAWIGLQDLVKEGDHIWINGERIQKNTIILEVSFGTSSTLFLTDKIIN</sequence>
<reference evidence="4" key="2">
    <citation type="submission" date="2025-09" db="UniProtKB">
        <authorList>
            <consortium name="Ensembl"/>
        </authorList>
    </citation>
    <scope>IDENTIFICATION</scope>
</reference>
<dbReference type="InterPro" id="IPR016187">
    <property type="entry name" value="CTDL_fold"/>
</dbReference>
<evidence type="ECO:0000256" key="1">
    <source>
        <dbReference type="ARBA" id="ARBA00004401"/>
    </source>
</evidence>
<name>A0A8C9X7I7_SANLU</name>
<dbReference type="PROSITE" id="PS50041">
    <property type="entry name" value="C_TYPE_LECTIN_2"/>
    <property type="match status" value="1"/>
</dbReference>
<dbReference type="PANTHER" id="PTHR45710">
    <property type="entry name" value="C-TYPE LECTIN DOMAIN-CONTAINING PROTEIN 180"/>
    <property type="match status" value="1"/>
</dbReference>
<reference evidence="4" key="1">
    <citation type="submission" date="2025-08" db="UniProtKB">
        <authorList>
            <consortium name="Ensembl"/>
        </authorList>
    </citation>
    <scope>IDENTIFICATION</scope>
</reference>
<keyword evidence="2" id="KW-0175">Coiled coil</keyword>
<dbReference type="Gene3D" id="3.10.100.10">
    <property type="entry name" value="Mannose-Binding Protein A, subunit A"/>
    <property type="match status" value="1"/>
</dbReference>
<evidence type="ECO:0000256" key="2">
    <source>
        <dbReference type="SAM" id="Coils"/>
    </source>
</evidence>
<evidence type="ECO:0000313" key="4">
    <source>
        <dbReference type="Ensembl" id="ENSSLUP00000006402.1"/>
    </source>
</evidence>